<feature type="compositionally biased region" description="Polar residues" evidence="1">
    <location>
        <begin position="29"/>
        <end position="49"/>
    </location>
</feature>
<dbReference type="Proteomes" id="UP001150925">
    <property type="component" value="Unassembled WGS sequence"/>
</dbReference>
<proteinExistence type="predicted"/>
<protein>
    <submittedName>
        <fullName evidence="3">Uncharacterized protein</fullName>
    </submittedName>
</protein>
<keyword evidence="2" id="KW-0732">Signal</keyword>
<keyword evidence="4" id="KW-1185">Reference proteome</keyword>
<evidence type="ECO:0000313" key="4">
    <source>
        <dbReference type="Proteomes" id="UP001150925"/>
    </source>
</evidence>
<dbReference type="EMBL" id="JANBPY010001815">
    <property type="protein sequence ID" value="KAJ1958266.1"/>
    <property type="molecule type" value="Genomic_DNA"/>
</dbReference>
<reference evidence="3" key="1">
    <citation type="submission" date="2022-07" db="EMBL/GenBank/DDBJ databases">
        <title>Phylogenomic reconstructions and comparative analyses of Kickxellomycotina fungi.</title>
        <authorList>
            <person name="Reynolds N.K."/>
            <person name="Stajich J.E."/>
            <person name="Barry K."/>
            <person name="Grigoriev I.V."/>
            <person name="Crous P."/>
            <person name="Smith M.E."/>
        </authorList>
    </citation>
    <scope>NUCLEOTIDE SEQUENCE</scope>
    <source>
        <strain evidence="3">RSA 1196</strain>
    </source>
</reference>
<feature type="chain" id="PRO_5040775549" evidence="2">
    <location>
        <begin position="24"/>
        <end position="238"/>
    </location>
</feature>
<feature type="signal peptide" evidence="2">
    <location>
        <begin position="1"/>
        <end position="23"/>
    </location>
</feature>
<gene>
    <name evidence="3" type="ORF">IWQ62_004927</name>
</gene>
<evidence type="ECO:0000313" key="3">
    <source>
        <dbReference type="EMBL" id="KAJ1958266.1"/>
    </source>
</evidence>
<feature type="compositionally biased region" description="Basic and acidic residues" evidence="1">
    <location>
        <begin position="50"/>
        <end position="62"/>
    </location>
</feature>
<feature type="non-terminal residue" evidence="3">
    <location>
        <position position="238"/>
    </location>
</feature>
<feature type="region of interest" description="Disordered" evidence="1">
    <location>
        <begin position="28"/>
        <end position="83"/>
    </location>
</feature>
<organism evidence="3 4">
    <name type="scientific">Dispira parvispora</name>
    <dbReference type="NCBI Taxonomy" id="1520584"/>
    <lineage>
        <taxon>Eukaryota</taxon>
        <taxon>Fungi</taxon>
        <taxon>Fungi incertae sedis</taxon>
        <taxon>Zoopagomycota</taxon>
        <taxon>Kickxellomycotina</taxon>
        <taxon>Dimargaritomycetes</taxon>
        <taxon>Dimargaritales</taxon>
        <taxon>Dimargaritaceae</taxon>
        <taxon>Dispira</taxon>
    </lineage>
</organism>
<dbReference type="AlphaFoldDB" id="A0A9W8ALG0"/>
<evidence type="ECO:0000256" key="2">
    <source>
        <dbReference type="SAM" id="SignalP"/>
    </source>
</evidence>
<name>A0A9W8ALG0_9FUNG</name>
<sequence length="238" mass="27335">MKTWRALLCVVVVLGSILFAAEAGEESLRTSVRTGDSNPAATTPLSTTDLRTESPGREKLPEGSKGGAGSTPSKTKEDEFDEEKAKTLTKVFTQWMEAAENVKEKKEIFEVYEKGISTARYIQESFDRFHRDAASKNDNSYTYHKALNQIVEDSEALHIYLASAKEFLESNRRSSNLLDWYKRKREKAVKRKEILDLEKRLDVVYRMKLLKWNFAVLLENPKVLDEESYKNLEKLKDN</sequence>
<accession>A0A9W8ALG0</accession>
<evidence type="ECO:0000256" key="1">
    <source>
        <dbReference type="SAM" id="MobiDB-lite"/>
    </source>
</evidence>
<comment type="caution">
    <text evidence="3">The sequence shown here is derived from an EMBL/GenBank/DDBJ whole genome shotgun (WGS) entry which is preliminary data.</text>
</comment>